<gene>
    <name evidence="1" type="ORF">BET10_14605</name>
</gene>
<dbReference type="AlphaFoldDB" id="A0A1S1MTF4"/>
<protein>
    <submittedName>
        <fullName evidence="1">Uncharacterized protein</fullName>
    </submittedName>
</protein>
<evidence type="ECO:0000313" key="2">
    <source>
        <dbReference type="Proteomes" id="UP000179786"/>
    </source>
</evidence>
<name>A0A1S1MTF4_9GAMM</name>
<dbReference type="Proteomes" id="UP000179786">
    <property type="component" value="Unassembled WGS sequence"/>
</dbReference>
<sequence>MPLVSLFALIAKLAAQCLCALSEFLLRFYKCKSISYANDNGYQNQACVAILALLGQALRILTKRLDKYRCDIEVIFSCLSEQGMWPSGSP</sequence>
<accession>A0A1S1MTF4</accession>
<comment type="caution">
    <text evidence="1">The sequence shown here is derived from an EMBL/GenBank/DDBJ whole genome shotgun (WGS) entry which is preliminary data.</text>
</comment>
<proteinExistence type="predicted"/>
<reference evidence="1 2" key="1">
    <citation type="submission" date="2016-09" db="EMBL/GenBank/DDBJ databases">
        <title>Pseudoalteromonas amylolytica sp. nov., isolated from the surface seawater.</title>
        <authorList>
            <person name="Wu Y.-H."/>
            <person name="Cheng H."/>
            <person name="Jin X.-B."/>
            <person name="Wang C.-S."/>
            <person name="Xu X.-W."/>
        </authorList>
    </citation>
    <scope>NUCLEOTIDE SEQUENCE [LARGE SCALE GENOMIC DNA]</scope>
    <source>
        <strain evidence="1 2">JW1</strain>
    </source>
</reference>
<keyword evidence="2" id="KW-1185">Reference proteome</keyword>
<evidence type="ECO:0000313" key="1">
    <source>
        <dbReference type="EMBL" id="OHU90008.1"/>
    </source>
</evidence>
<dbReference type="EMBL" id="MKJU01000027">
    <property type="protein sequence ID" value="OHU90008.1"/>
    <property type="molecule type" value="Genomic_DNA"/>
</dbReference>
<organism evidence="1 2">
    <name type="scientific">Pseudoalteromonas amylolytica</name>
    <dbReference type="NCBI Taxonomy" id="1859457"/>
    <lineage>
        <taxon>Bacteria</taxon>
        <taxon>Pseudomonadati</taxon>
        <taxon>Pseudomonadota</taxon>
        <taxon>Gammaproteobacteria</taxon>
        <taxon>Alteromonadales</taxon>
        <taxon>Pseudoalteromonadaceae</taxon>
        <taxon>Pseudoalteromonas</taxon>
    </lineage>
</organism>